<dbReference type="EMBL" id="JAULUE010002067">
    <property type="protein sequence ID" value="KAK5876469.1"/>
    <property type="molecule type" value="Genomic_DNA"/>
</dbReference>
<feature type="region of interest" description="Disordered" evidence="1">
    <location>
        <begin position="40"/>
        <end position="79"/>
    </location>
</feature>
<proteinExistence type="predicted"/>
<evidence type="ECO:0000313" key="3">
    <source>
        <dbReference type="Proteomes" id="UP001335648"/>
    </source>
</evidence>
<evidence type="ECO:0000313" key="2">
    <source>
        <dbReference type="EMBL" id="KAK5876469.1"/>
    </source>
</evidence>
<sequence>MPYPHDSSASLLIRSWAPRSGVLDQTPPPDLSVISSVRCTDSGPLPDPPTSSHRNACNEALWGPDAERAAGQKQPATLT</sequence>
<accession>A0AAN8GBT0</accession>
<organism evidence="2 3">
    <name type="scientific">Champsocephalus esox</name>
    <name type="common">pike icefish</name>
    <dbReference type="NCBI Taxonomy" id="159716"/>
    <lineage>
        <taxon>Eukaryota</taxon>
        <taxon>Metazoa</taxon>
        <taxon>Chordata</taxon>
        <taxon>Craniata</taxon>
        <taxon>Vertebrata</taxon>
        <taxon>Euteleostomi</taxon>
        <taxon>Actinopterygii</taxon>
        <taxon>Neopterygii</taxon>
        <taxon>Teleostei</taxon>
        <taxon>Neoteleostei</taxon>
        <taxon>Acanthomorphata</taxon>
        <taxon>Eupercaria</taxon>
        <taxon>Perciformes</taxon>
        <taxon>Notothenioidei</taxon>
        <taxon>Channichthyidae</taxon>
        <taxon>Champsocephalus</taxon>
    </lineage>
</organism>
<gene>
    <name evidence="2" type="ORF">CesoFtcFv8_025822</name>
</gene>
<dbReference type="Proteomes" id="UP001335648">
    <property type="component" value="Unassembled WGS sequence"/>
</dbReference>
<reference evidence="2 3" key="1">
    <citation type="journal article" date="2023" name="Mol. Biol. Evol.">
        <title>Genomics of Secondarily Temperate Adaptation in the Only Non-Antarctic Icefish.</title>
        <authorList>
            <person name="Rivera-Colon A.G."/>
            <person name="Rayamajhi N."/>
            <person name="Minhas B.F."/>
            <person name="Madrigal G."/>
            <person name="Bilyk K.T."/>
            <person name="Yoon V."/>
            <person name="Hune M."/>
            <person name="Gregory S."/>
            <person name="Cheng C.H.C."/>
            <person name="Catchen J.M."/>
        </authorList>
    </citation>
    <scope>NUCLEOTIDE SEQUENCE [LARGE SCALE GENOMIC DNA]</scope>
    <source>
        <strain evidence="2">JC2023a</strain>
    </source>
</reference>
<protein>
    <submittedName>
        <fullName evidence="2">Uncharacterized protein</fullName>
    </submittedName>
</protein>
<name>A0AAN8GBT0_9TELE</name>
<evidence type="ECO:0000256" key="1">
    <source>
        <dbReference type="SAM" id="MobiDB-lite"/>
    </source>
</evidence>
<comment type="caution">
    <text evidence="2">The sequence shown here is derived from an EMBL/GenBank/DDBJ whole genome shotgun (WGS) entry which is preliminary data.</text>
</comment>
<keyword evidence="3" id="KW-1185">Reference proteome</keyword>
<dbReference type="AlphaFoldDB" id="A0AAN8GBT0"/>